<feature type="chain" id="PRO_5013303336" description="Ig-like domain-containing protein" evidence="1">
    <location>
        <begin position="28"/>
        <end position="171"/>
    </location>
</feature>
<keyword evidence="1" id="KW-0732">Signal</keyword>
<accession>A0A239MEY8</accession>
<evidence type="ECO:0008006" key="4">
    <source>
        <dbReference type="Google" id="ProtNLM"/>
    </source>
</evidence>
<dbReference type="AlphaFoldDB" id="A0A239MEY8"/>
<evidence type="ECO:0000256" key="1">
    <source>
        <dbReference type="SAM" id="SignalP"/>
    </source>
</evidence>
<evidence type="ECO:0000313" key="3">
    <source>
        <dbReference type="Proteomes" id="UP000198327"/>
    </source>
</evidence>
<organism evidence="2 3">
    <name type="scientific">Rhodococcoides kyotonense</name>
    <dbReference type="NCBI Taxonomy" id="398843"/>
    <lineage>
        <taxon>Bacteria</taxon>
        <taxon>Bacillati</taxon>
        <taxon>Actinomycetota</taxon>
        <taxon>Actinomycetes</taxon>
        <taxon>Mycobacteriales</taxon>
        <taxon>Nocardiaceae</taxon>
        <taxon>Rhodococcoides</taxon>
    </lineage>
</organism>
<dbReference type="OrthoDB" id="4380844at2"/>
<dbReference type="EMBL" id="FZOW01000017">
    <property type="protein sequence ID" value="SNT40359.1"/>
    <property type="molecule type" value="Genomic_DNA"/>
</dbReference>
<keyword evidence="3" id="KW-1185">Reference proteome</keyword>
<protein>
    <recommendedName>
        <fullName evidence="4">Ig-like domain-containing protein</fullName>
    </recommendedName>
</protein>
<evidence type="ECO:0000313" key="2">
    <source>
        <dbReference type="EMBL" id="SNT40359.1"/>
    </source>
</evidence>
<sequence length="171" mass="17056">MRKTATALLAATAAVPLSLAFATPAQAAPGDVTAVFSSAVTSTGVNTVTGTFTFAGGAAPTYCGFGDVDDFVETGFEDPGLYVANNAVPTGASLVLTDPVVADGTYTIEWACRQYAAGGGEQTEAWGTPAAQIPGGATAHAVVITVPEFVEPEPEPVCTGSACLPTGSFGF</sequence>
<name>A0A239MEY8_9NOCA</name>
<reference evidence="3" key="1">
    <citation type="submission" date="2017-06" db="EMBL/GenBank/DDBJ databases">
        <authorList>
            <person name="Varghese N."/>
            <person name="Submissions S."/>
        </authorList>
    </citation>
    <scope>NUCLEOTIDE SEQUENCE [LARGE SCALE GENOMIC DNA]</scope>
    <source>
        <strain evidence="3">JCM 23211</strain>
    </source>
</reference>
<dbReference type="Proteomes" id="UP000198327">
    <property type="component" value="Unassembled WGS sequence"/>
</dbReference>
<feature type="signal peptide" evidence="1">
    <location>
        <begin position="1"/>
        <end position="27"/>
    </location>
</feature>
<gene>
    <name evidence="2" type="ORF">SAMN05421642_11761</name>
</gene>
<dbReference type="RefSeq" id="WP_089250854.1">
    <property type="nucleotide sequence ID" value="NZ_FZOW01000017.1"/>
</dbReference>
<proteinExistence type="predicted"/>